<sequence>MQGKQTMSINQLRKDVEEHFQRFERAPFKEAWRRRDARICLIWMAALILAFSGALIFLPAPTLTDYVPALLPVLLTSLICTVHLGEVYARIRAERMGAASITTPSERLKLKQDWLCTRYNCGPGELVDKARALRHLWEERQELKQLASHDTMGPRIAAFFRLPDPGRFIAALFTIAAIFTTMVTLGSSIDAIFEALQDWRTIGATVVIVTFLCGEIILLWIMVTSMVREVGPSILEQIGLLPMSSRRVYRYLLAVHDASEPVTTIRRDVPGVLKLISVFFMPVGEILAKVRARFMAGSAAGA</sequence>
<reference evidence="4 5" key="1">
    <citation type="submission" date="2018-08" db="EMBL/GenBank/DDBJ databases">
        <title>Recombination of ecologically and evolutionarily significant loci maintains genetic cohesion in the Pseudomonas syringae species complex.</title>
        <authorList>
            <person name="Dillon M."/>
            <person name="Thakur S."/>
            <person name="Almeida R.N.D."/>
            <person name="Weir B.S."/>
            <person name="Guttman D.S."/>
        </authorList>
    </citation>
    <scope>NUCLEOTIDE SEQUENCE [LARGE SCALE GENOMIC DNA]</scope>
    <source>
        <strain evidence="2 5">ICMP 2851</strain>
        <strain evidence="3 4">ICMP 4525</strain>
    </source>
</reference>
<keyword evidence="1" id="KW-0812">Transmembrane</keyword>
<feature type="transmembrane region" description="Helical" evidence="1">
    <location>
        <begin position="201"/>
        <end position="223"/>
    </location>
</feature>
<dbReference type="EMBL" id="RBNX01000145">
    <property type="protein sequence ID" value="RML79697.1"/>
    <property type="molecule type" value="Genomic_DNA"/>
</dbReference>
<evidence type="ECO:0000313" key="2">
    <source>
        <dbReference type="EMBL" id="RML79697.1"/>
    </source>
</evidence>
<gene>
    <name evidence="3" type="ORF">ALP03_05409</name>
    <name evidence="2" type="ORF">ALQ89_01508</name>
</gene>
<dbReference type="AlphaFoldDB" id="A0A3M2YV31"/>
<dbReference type="Proteomes" id="UP000280350">
    <property type="component" value="Unassembled WGS sequence"/>
</dbReference>
<comment type="caution">
    <text evidence="3">The sequence shown here is derived from an EMBL/GenBank/DDBJ whole genome shotgun (WGS) entry which is preliminary data.</text>
</comment>
<feature type="transmembrane region" description="Helical" evidence="1">
    <location>
        <begin position="168"/>
        <end position="189"/>
    </location>
</feature>
<evidence type="ECO:0000313" key="4">
    <source>
        <dbReference type="Proteomes" id="UP000271531"/>
    </source>
</evidence>
<feature type="transmembrane region" description="Helical" evidence="1">
    <location>
        <begin position="66"/>
        <end position="89"/>
    </location>
</feature>
<evidence type="ECO:0000313" key="3">
    <source>
        <dbReference type="EMBL" id="RMV83796.1"/>
    </source>
</evidence>
<feature type="transmembrane region" description="Helical" evidence="1">
    <location>
        <begin position="39"/>
        <end position="60"/>
    </location>
</feature>
<dbReference type="EMBL" id="RBVA01001006">
    <property type="protein sequence ID" value="RMV83796.1"/>
    <property type="molecule type" value="Genomic_DNA"/>
</dbReference>
<keyword evidence="1" id="KW-0472">Membrane</keyword>
<evidence type="ECO:0000256" key="1">
    <source>
        <dbReference type="SAM" id="Phobius"/>
    </source>
</evidence>
<protein>
    <submittedName>
        <fullName evidence="3">Uncharacterized protein</fullName>
    </submittedName>
</protein>
<proteinExistence type="predicted"/>
<accession>A0A3M2YV31</accession>
<name>A0A3M2YV31_PSEAJ</name>
<evidence type="ECO:0000313" key="5">
    <source>
        <dbReference type="Proteomes" id="UP000280350"/>
    </source>
</evidence>
<keyword evidence="1" id="KW-1133">Transmembrane helix</keyword>
<dbReference type="Proteomes" id="UP000271531">
    <property type="component" value="Unassembled WGS sequence"/>
</dbReference>
<organism evidence="3 4">
    <name type="scientific">Pseudomonas amygdali pv. tabaci</name>
    <name type="common">Pseudomonas syringae pv. tabaci</name>
    <dbReference type="NCBI Taxonomy" id="322"/>
    <lineage>
        <taxon>Bacteria</taxon>
        <taxon>Pseudomonadati</taxon>
        <taxon>Pseudomonadota</taxon>
        <taxon>Gammaproteobacteria</taxon>
        <taxon>Pseudomonadales</taxon>
        <taxon>Pseudomonadaceae</taxon>
        <taxon>Pseudomonas</taxon>
        <taxon>Pseudomonas amygdali</taxon>
    </lineage>
</organism>